<reference evidence="3" key="1">
    <citation type="submission" date="2016-06" db="UniProtKB">
        <authorList>
            <consortium name="WormBaseParasite"/>
        </authorList>
    </citation>
    <scope>IDENTIFICATION</scope>
</reference>
<proteinExistence type="predicted"/>
<dbReference type="Proteomes" id="UP000272942">
    <property type="component" value="Unassembled WGS sequence"/>
</dbReference>
<dbReference type="AlphaFoldDB" id="A0A183AM63"/>
<evidence type="ECO:0000313" key="3">
    <source>
        <dbReference type="WBParaSite" id="ECPE_0000807001-mRNA-1"/>
    </source>
</evidence>
<sequence>MVQYDGRRVDIEFDVLREDDPVDPVSPLIVANLKIVRTSVGLAGPMEAGDDGQDGEPETGIDRSFREAICAAECNMLISTEVRRVTIPSAKVEDLVLQLVGEVAELTGRVLLIGCGNVSR</sequence>
<keyword evidence="2" id="KW-1185">Reference proteome</keyword>
<name>A0A183AM63_9TREM</name>
<dbReference type="EMBL" id="UZAN01045453">
    <property type="protein sequence ID" value="VDP82652.1"/>
    <property type="molecule type" value="Genomic_DNA"/>
</dbReference>
<accession>A0A183AM63</accession>
<reference evidence="1 2" key="2">
    <citation type="submission" date="2018-11" db="EMBL/GenBank/DDBJ databases">
        <authorList>
            <consortium name="Pathogen Informatics"/>
        </authorList>
    </citation>
    <scope>NUCLEOTIDE SEQUENCE [LARGE SCALE GENOMIC DNA]</scope>
    <source>
        <strain evidence="1 2">Egypt</strain>
    </source>
</reference>
<dbReference type="WBParaSite" id="ECPE_0000807001-mRNA-1">
    <property type="protein sequence ID" value="ECPE_0000807001-mRNA-1"/>
    <property type="gene ID" value="ECPE_0000807001"/>
</dbReference>
<protein>
    <submittedName>
        <fullName evidence="3">FtsA domain-containing protein</fullName>
    </submittedName>
</protein>
<organism evidence="3">
    <name type="scientific">Echinostoma caproni</name>
    <dbReference type="NCBI Taxonomy" id="27848"/>
    <lineage>
        <taxon>Eukaryota</taxon>
        <taxon>Metazoa</taxon>
        <taxon>Spiralia</taxon>
        <taxon>Lophotrochozoa</taxon>
        <taxon>Platyhelminthes</taxon>
        <taxon>Trematoda</taxon>
        <taxon>Digenea</taxon>
        <taxon>Plagiorchiida</taxon>
        <taxon>Echinostomata</taxon>
        <taxon>Echinostomatoidea</taxon>
        <taxon>Echinostomatidae</taxon>
        <taxon>Echinostoma</taxon>
    </lineage>
</organism>
<evidence type="ECO:0000313" key="2">
    <source>
        <dbReference type="Proteomes" id="UP000272942"/>
    </source>
</evidence>
<evidence type="ECO:0000313" key="1">
    <source>
        <dbReference type="EMBL" id="VDP82652.1"/>
    </source>
</evidence>
<gene>
    <name evidence="1" type="ORF">ECPE_LOCUS8048</name>
</gene>